<dbReference type="Gene3D" id="3.40.50.10610">
    <property type="entry name" value="ABC-type transport auxiliary lipoprotein component"/>
    <property type="match status" value="1"/>
</dbReference>
<dbReference type="STRING" id="1860102.ACCAA_1050014"/>
<organism evidence="3 4">
    <name type="scientific">Candidatus Accumulibacter aalborgensis</name>
    <dbReference type="NCBI Taxonomy" id="1860102"/>
    <lineage>
        <taxon>Bacteria</taxon>
        <taxon>Pseudomonadati</taxon>
        <taxon>Pseudomonadota</taxon>
        <taxon>Betaproteobacteria</taxon>
        <taxon>Candidatus Accumulibacter</taxon>
    </lineage>
</organism>
<evidence type="ECO:0000313" key="3">
    <source>
        <dbReference type="EMBL" id="SBT03506.1"/>
    </source>
</evidence>
<evidence type="ECO:0000256" key="1">
    <source>
        <dbReference type="SAM" id="SignalP"/>
    </source>
</evidence>
<feature type="signal peptide" evidence="1">
    <location>
        <begin position="1"/>
        <end position="21"/>
    </location>
</feature>
<dbReference type="AlphaFoldDB" id="A0A1A8XFL8"/>
<feature type="chain" id="PRO_5008381387" description="ABC-type transport auxiliary lipoprotein component domain-containing protein" evidence="1">
    <location>
        <begin position="22"/>
        <end position="190"/>
    </location>
</feature>
<evidence type="ECO:0000259" key="2">
    <source>
        <dbReference type="Pfam" id="PF03886"/>
    </source>
</evidence>
<sequence length="190" mass="19711">MHRLTTFATACILAAMAAACASPPSQFYTLNSTATLATTGSVVSVAVGPVVVPAVVDCPQIVLTMGANQLRVDEFNRWASPLAENITQVVIADLVRELGTARVWAQAQTALAKPDFQVTVDVQRFDSVLGEAVEIDALWTVRAAAGGATRSGRSQVRELAAGAGFAPLVAAHSRALARVSGDIATAIRAP</sequence>
<dbReference type="RefSeq" id="WP_186405484.1">
    <property type="nucleotide sequence ID" value="NZ_FLQX01000008.1"/>
</dbReference>
<keyword evidence="1" id="KW-0732">Signal</keyword>
<accession>A0A1A8XFL8</accession>
<keyword evidence="4" id="KW-1185">Reference proteome</keyword>
<gene>
    <name evidence="3" type="ORF">ACCAA_1050014</name>
</gene>
<name>A0A1A8XFL8_9PROT</name>
<dbReference type="Proteomes" id="UP000199169">
    <property type="component" value="Unassembled WGS sequence"/>
</dbReference>
<dbReference type="PROSITE" id="PS51257">
    <property type="entry name" value="PROKAR_LIPOPROTEIN"/>
    <property type="match status" value="1"/>
</dbReference>
<dbReference type="InterPro" id="IPR005586">
    <property type="entry name" value="ABC_trans_aux"/>
</dbReference>
<reference evidence="3 4" key="1">
    <citation type="submission" date="2016-06" db="EMBL/GenBank/DDBJ databases">
        <authorList>
            <person name="Kjaerup R.B."/>
            <person name="Dalgaard T.S."/>
            <person name="Juul-Madsen H.R."/>
        </authorList>
    </citation>
    <scope>NUCLEOTIDE SEQUENCE [LARGE SCALE GENOMIC DNA]</scope>
    <source>
        <strain evidence="3">3</strain>
    </source>
</reference>
<protein>
    <recommendedName>
        <fullName evidence="2">ABC-type transport auxiliary lipoprotein component domain-containing protein</fullName>
    </recommendedName>
</protein>
<dbReference type="SUPFAM" id="SSF159594">
    <property type="entry name" value="XCC0632-like"/>
    <property type="match status" value="1"/>
</dbReference>
<proteinExistence type="predicted"/>
<dbReference type="EMBL" id="FLQX01000008">
    <property type="protein sequence ID" value="SBT03506.1"/>
    <property type="molecule type" value="Genomic_DNA"/>
</dbReference>
<feature type="domain" description="ABC-type transport auxiliary lipoprotein component" evidence="2">
    <location>
        <begin position="28"/>
        <end position="184"/>
    </location>
</feature>
<evidence type="ECO:0000313" key="4">
    <source>
        <dbReference type="Proteomes" id="UP000199169"/>
    </source>
</evidence>
<dbReference type="Pfam" id="PF03886">
    <property type="entry name" value="ABC_trans_aux"/>
    <property type="match status" value="1"/>
</dbReference>